<dbReference type="GO" id="GO:0051707">
    <property type="term" value="P:response to other organism"/>
    <property type="evidence" value="ECO:0007669"/>
    <property type="project" value="UniProtKB-ARBA"/>
</dbReference>
<comment type="caution">
    <text evidence="8">The sequence shown here is derived from an EMBL/GenBank/DDBJ whole genome shotgun (WGS) entry which is preliminary data.</text>
</comment>
<feature type="region of interest" description="Disordered" evidence="6">
    <location>
        <begin position="86"/>
        <end position="133"/>
    </location>
</feature>
<organism evidence="8 9">
    <name type="scientific">Stephania cephalantha</name>
    <dbReference type="NCBI Taxonomy" id="152367"/>
    <lineage>
        <taxon>Eukaryota</taxon>
        <taxon>Viridiplantae</taxon>
        <taxon>Streptophyta</taxon>
        <taxon>Embryophyta</taxon>
        <taxon>Tracheophyta</taxon>
        <taxon>Spermatophyta</taxon>
        <taxon>Magnoliopsida</taxon>
        <taxon>Ranunculales</taxon>
        <taxon>Menispermaceae</taxon>
        <taxon>Menispermoideae</taxon>
        <taxon>Cissampelideae</taxon>
        <taxon>Stephania</taxon>
    </lineage>
</organism>
<proteinExistence type="predicted"/>
<dbReference type="PANTHER" id="PTHR31429">
    <property type="entry name" value="WRKY TRANSCRIPTION FACTOR 36-RELATED"/>
    <property type="match status" value="1"/>
</dbReference>
<keyword evidence="9" id="KW-1185">Reference proteome</keyword>
<dbReference type="Gene3D" id="2.20.25.80">
    <property type="entry name" value="WRKY domain"/>
    <property type="match status" value="1"/>
</dbReference>
<reference evidence="8 9" key="1">
    <citation type="submission" date="2024-01" db="EMBL/GenBank/DDBJ databases">
        <title>Genome assemblies of Stephania.</title>
        <authorList>
            <person name="Yang L."/>
        </authorList>
    </citation>
    <scope>NUCLEOTIDE SEQUENCE [LARGE SCALE GENOMIC DNA]</scope>
    <source>
        <strain evidence="8">JXDWG</strain>
        <tissue evidence="8">Leaf</tissue>
    </source>
</reference>
<dbReference type="AlphaFoldDB" id="A0AAP0F0I9"/>
<keyword evidence="4" id="KW-0804">Transcription</keyword>
<dbReference type="GO" id="GO:0005634">
    <property type="term" value="C:nucleus"/>
    <property type="evidence" value="ECO:0007669"/>
    <property type="project" value="UniProtKB-SubCell"/>
</dbReference>
<name>A0AAP0F0I9_9MAGN</name>
<evidence type="ECO:0000256" key="2">
    <source>
        <dbReference type="ARBA" id="ARBA00023015"/>
    </source>
</evidence>
<dbReference type="PANTHER" id="PTHR31429:SF3">
    <property type="entry name" value="WRKY TRANSCRIPTION FACTOR 40-RELATED"/>
    <property type="match status" value="1"/>
</dbReference>
<evidence type="ECO:0000256" key="1">
    <source>
        <dbReference type="ARBA" id="ARBA00004123"/>
    </source>
</evidence>
<dbReference type="InterPro" id="IPR036576">
    <property type="entry name" value="WRKY_dom_sf"/>
</dbReference>
<feature type="domain" description="WRKY" evidence="7">
    <location>
        <begin position="152"/>
        <end position="218"/>
    </location>
</feature>
<dbReference type="Proteomes" id="UP001419268">
    <property type="component" value="Unassembled WGS sequence"/>
</dbReference>
<dbReference type="EMBL" id="JBBNAG010000010">
    <property type="protein sequence ID" value="KAK9100232.1"/>
    <property type="molecule type" value="Genomic_DNA"/>
</dbReference>
<dbReference type="SMART" id="SM00774">
    <property type="entry name" value="WRKY"/>
    <property type="match status" value="1"/>
</dbReference>
<evidence type="ECO:0000256" key="6">
    <source>
        <dbReference type="SAM" id="MobiDB-lite"/>
    </source>
</evidence>
<dbReference type="GO" id="GO:0043565">
    <property type="term" value="F:sequence-specific DNA binding"/>
    <property type="evidence" value="ECO:0007669"/>
    <property type="project" value="InterPro"/>
</dbReference>
<dbReference type="SUPFAM" id="SSF118290">
    <property type="entry name" value="WRKY DNA-binding domain"/>
    <property type="match status" value="1"/>
</dbReference>
<dbReference type="PROSITE" id="PS50811">
    <property type="entry name" value="WRKY"/>
    <property type="match status" value="1"/>
</dbReference>
<protein>
    <recommendedName>
        <fullName evidence="7">WRKY domain-containing protein</fullName>
    </recommendedName>
</protein>
<dbReference type="Pfam" id="PF03106">
    <property type="entry name" value="WRKY"/>
    <property type="match status" value="1"/>
</dbReference>
<sequence length="313" mass="34704">MEHPVWIGSSLNFDLNINPIKYPDEEFKTKEAGSCDSIDMGRKIFENHEAGKLVAELNRMNEENKRLSEMLTVMCENYNALRSQLDDLTNNNNKSNAKKRKSESVTEENRVNGSTAESSSSEEEDSFKKARTGSTDVKIKVSTKCVRTDPSDTSLIVKDGYQWRKYGQKVTRDNPCPRAYFKCSFAPICPVKKKVQRSAEDRSLLVATYEGEHNHPNPSMPAEAALGLSLGAVPCSASVTSTGPSVTLDLTKTQQRMNGQDYSSQGCKRESEESAVSQQQFFVEQMASSLSKDPGFKAALVAAISGRFLQRSL</sequence>
<comment type="subcellular location">
    <subcellularLocation>
        <location evidence="1">Nucleus</location>
    </subcellularLocation>
</comment>
<evidence type="ECO:0000313" key="8">
    <source>
        <dbReference type="EMBL" id="KAK9100232.1"/>
    </source>
</evidence>
<keyword evidence="2" id="KW-0805">Transcription regulation</keyword>
<dbReference type="InterPro" id="IPR044810">
    <property type="entry name" value="WRKY_plant"/>
</dbReference>
<gene>
    <name evidence="8" type="ORF">Scep_023662</name>
</gene>
<evidence type="ECO:0000259" key="7">
    <source>
        <dbReference type="PROSITE" id="PS50811"/>
    </source>
</evidence>
<evidence type="ECO:0000313" key="9">
    <source>
        <dbReference type="Proteomes" id="UP001419268"/>
    </source>
</evidence>
<dbReference type="InterPro" id="IPR003657">
    <property type="entry name" value="WRKY_dom"/>
</dbReference>
<evidence type="ECO:0000256" key="3">
    <source>
        <dbReference type="ARBA" id="ARBA00023125"/>
    </source>
</evidence>
<dbReference type="FunFam" id="2.20.25.80:FF:000008">
    <property type="entry name" value="WRKY transcription factor 40"/>
    <property type="match status" value="1"/>
</dbReference>
<accession>A0AAP0F0I9</accession>
<keyword evidence="3" id="KW-0238">DNA-binding</keyword>
<evidence type="ECO:0000256" key="5">
    <source>
        <dbReference type="ARBA" id="ARBA00023242"/>
    </source>
</evidence>
<keyword evidence="5" id="KW-0539">Nucleus</keyword>
<dbReference type="GO" id="GO:0003700">
    <property type="term" value="F:DNA-binding transcription factor activity"/>
    <property type="evidence" value="ECO:0007669"/>
    <property type="project" value="InterPro"/>
</dbReference>
<evidence type="ECO:0000256" key="4">
    <source>
        <dbReference type="ARBA" id="ARBA00023163"/>
    </source>
</evidence>